<dbReference type="Proteomes" id="UP000324738">
    <property type="component" value="Unassembled WGS sequence"/>
</dbReference>
<dbReference type="AlphaFoldDB" id="A0A5B0DSB9"/>
<sequence>MPAPWHQFPANQGKLPGDAIVKEWIGCSVWIALGLVGLIASLDLQVVTRFGPGPGFFIRGLTIAMLVLGLIQASALVLSAHSKRRLSQPSPDNVVAVLNLDEDEDPMVVTPGSLVRFGLLAATLFAYGLLIEPAGFIVSTSLLAFSAMTLLGRPAMRSAVEAVAAAVIAYLAFGILLGVNLPTSSMPLLSSIGL</sequence>
<name>A0A5B0DSB9_9HYPH</name>
<evidence type="ECO:0000259" key="2">
    <source>
        <dbReference type="Pfam" id="PF07331"/>
    </source>
</evidence>
<gene>
    <name evidence="3" type="ORF">FPY71_12325</name>
</gene>
<evidence type="ECO:0000313" key="4">
    <source>
        <dbReference type="Proteomes" id="UP000324738"/>
    </source>
</evidence>
<feature type="transmembrane region" description="Helical" evidence="1">
    <location>
        <begin position="159"/>
        <end position="179"/>
    </location>
</feature>
<reference evidence="3 4" key="1">
    <citation type="submission" date="2019-08" db="EMBL/GenBank/DDBJ databases">
        <title>Aureimonas fodiniaquatilis sp. nov., isolated from a coal mine wastewater.</title>
        <authorList>
            <person name="Kim W."/>
        </authorList>
    </citation>
    <scope>NUCLEOTIDE SEQUENCE [LARGE SCALE GENOMIC DNA]</scope>
    <source>
        <strain evidence="3 4">CAU 1482</strain>
    </source>
</reference>
<accession>A0A5B0DSB9</accession>
<keyword evidence="4" id="KW-1185">Reference proteome</keyword>
<comment type="caution">
    <text evidence="3">The sequence shown here is derived from an EMBL/GenBank/DDBJ whole genome shotgun (WGS) entry which is preliminary data.</text>
</comment>
<keyword evidence="1" id="KW-1133">Transmembrane helix</keyword>
<proteinExistence type="predicted"/>
<dbReference type="OrthoDB" id="5519430at2"/>
<feature type="domain" description="DUF1468" evidence="2">
    <location>
        <begin position="30"/>
        <end position="182"/>
    </location>
</feature>
<dbReference type="InterPro" id="IPR009936">
    <property type="entry name" value="DUF1468"/>
</dbReference>
<feature type="transmembrane region" description="Helical" evidence="1">
    <location>
        <begin position="56"/>
        <end position="78"/>
    </location>
</feature>
<evidence type="ECO:0000313" key="3">
    <source>
        <dbReference type="EMBL" id="KAA0969338.1"/>
    </source>
</evidence>
<dbReference type="EMBL" id="VTWH01000003">
    <property type="protein sequence ID" value="KAA0969338.1"/>
    <property type="molecule type" value="Genomic_DNA"/>
</dbReference>
<dbReference type="Pfam" id="PF07331">
    <property type="entry name" value="TctB"/>
    <property type="match status" value="1"/>
</dbReference>
<evidence type="ECO:0000256" key="1">
    <source>
        <dbReference type="SAM" id="Phobius"/>
    </source>
</evidence>
<protein>
    <submittedName>
        <fullName evidence="3">Tripartite tricarboxylate transporter TctB family protein</fullName>
    </submittedName>
</protein>
<organism evidence="3 4">
    <name type="scientific">Aureimonas fodinaquatilis</name>
    <dbReference type="NCBI Taxonomy" id="2565783"/>
    <lineage>
        <taxon>Bacteria</taxon>
        <taxon>Pseudomonadati</taxon>
        <taxon>Pseudomonadota</taxon>
        <taxon>Alphaproteobacteria</taxon>
        <taxon>Hyphomicrobiales</taxon>
        <taxon>Aurantimonadaceae</taxon>
        <taxon>Aureimonas</taxon>
    </lineage>
</organism>
<feature type="transmembrane region" description="Helical" evidence="1">
    <location>
        <begin position="24"/>
        <end position="44"/>
    </location>
</feature>
<dbReference type="RefSeq" id="WP_149300624.1">
    <property type="nucleotide sequence ID" value="NZ_VTWH01000003.1"/>
</dbReference>
<keyword evidence="1" id="KW-0812">Transmembrane</keyword>
<keyword evidence="1" id="KW-0472">Membrane</keyword>